<dbReference type="Proteomes" id="UP001139333">
    <property type="component" value="Unassembled WGS sequence"/>
</dbReference>
<sequence>MSFCITKHNSTLVAYKNHAYNVYKPKSKTLLPRLVTQVIASCETMLSHYSKVFSVRVDLHPQCYSADNKEICQFLTQQVKKLSKRYNCKVKYLCAREQHQSNIQHYHLALMLSGHKIQHPNKILELIQIDWEKLGGKVALVDNPFNVMLRGNKASVKHTIYRLTYLAKKATKELNGTARSLLSNKLQASAVFDDQQDILLVDPNITFRYNSRIQAYRAANKQASPKPIIKAKNAWFITQSHAVQLQQCIAARTTSLTHLSPNAYWGVTKQHSDTHSEYHSHQIDH</sequence>
<organism evidence="2 3">
    <name type="scientific">Shewanella gaetbuli</name>
    <dbReference type="NCBI Taxonomy" id="220752"/>
    <lineage>
        <taxon>Bacteria</taxon>
        <taxon>Pseudomonadati</taxon>
        <taxon>Pseudomonadota</taxon>
        <taxon>Gammaproteobacteria</taxon>
        <taxon>Alteromonadales</taxon>
        <taxon>Shewanellaceae</taxon>
        <taxon>Shewanella</taxon>
    </lineage>
</organism>
<protein>
    <submittedName>
        <fullName evidence="2">Inovirus Gp2 family protein</fullName>
    </submittedName>
</protein>
<evidence type="ECO:0000259" key="1">
    <source>
        <dbReference type="Pfam" id="PF11726"/>
    </source>
</evidence>
<dbReference type="Pfam" id="PF11726">
    <property type="entry name" value="YagK_YfjJ_C"/>
    <property type="match status" value="1"/>
</dbReference>
<name>A0A9X2CMI0_9GAMM</name>
<dbReference type="AlphaFoldDB" id="A0A9X2CMI0"/>
<dbReference type="EMBL" id="JAKIKP010000011">
    <property type="protein sequence ID" value="MCL1143705.1"/>
    <property type="molecule type" value="Genomic_DNA"/>
</dbReference>
<proteinExistence type="predicted"/>
<evidence type="ECO:0000313" key="2">
    <source>
        <dbReference type="EMBL" id="MCL1143705.1"/>
    </source>
</evidence>
<evidence type="ECO:0000313" key="3">
    <source>
        <dbReference type="Proteomes" id="UP001139333"/>
    </source>
</evidence>
<dbReference type="RefSeq" id="WP_248996377.1">
    <property type="nucleotide sequence ID" value="NZ_JAKIKP010000011.1"/>
</dbReference>
<reference evidence="2" key="1">
    <citation type="submission" date="2022-01" db="EMBL/GenBank/DDBJ databases">
        <title>Whole genome-based taxonomy of the Shewanellaceae.</title>
        <authorList>
            <person name="Martin-Rodriguez A.J."/>
        </authorList>
    </citation>
    <scope>NUCLEOTIDE SEQUENCE</scope>
    <source>
        <strain evidence="2">DSM 16422</strain>
    </source>
</reference>
<feature type="domain" description="YagK/YfjJ C-terminal" evidence="1">
    <location>
        <begin position="46"/>
        <end position="180"/>
    </location>
</feature>
<accession>A0A9X2CMI0</accession>
<dbReference type="InterPro" id="IPR057271">
    <property type="entry name" value="YagK_YfjJ_C"/>
</dbReference>
<comment type="caution">
    <text evidence="2">The sequence shown here is derived from an EMBL/GenBank/DDBJ whole genome shotgun (WGS) entry which is preliminary data.</text>
</comment>
<keyword evidence="3" id="KW-1185">Reference proteome</keyword>
<gene>
    <name evidence="2" type="ORF">L2672_13565</name>
</gene>